<feature type="transmembrane region" description="Helical" evidence="1">
    <location>
        <begin position="200"/>
        <end position="220"/>
    </location>
</feature>
<dbReference type="Gene3D" id="1.10.260.40">
    <property type="entry name" value="lambda repressor-like DNA-binding domains"/>
    <property type="match status" value="1"/>
</dbReference>
<dbReference type="PROSITE" id="PS50943">
    <property type="entry name" value="HTH_CROC1"/>
    <property type="match status" value="1"/>
</dbReference>
<evidence type="ECO:0000256" key="1">
    <source>
        <dbReference type="SAM" id="Phobius"/>
    </source>
</evidence>
<dbReference type="EMBL" id="AQGV01000009">
    <property type="protein sequence ID" value="MBE0366465.1"/>
    <property type="molecule type" value="Genomic_DNA"/>
</dbReference>
<dbReference type="InterPro" id="IPR010982">
    <property type="entry name" value="Lambda_DNA-bd_dom_sf"/>
</dbReference>
<keyword evidence="1" id="KW-0472">Membrane</keyword>
<dbReference type="CDD" id="cd00093">
    <property type="entry name" value="HTH_XRE"/>
    <property type="match status" value="1"/>
</dbReference>
<dbReference type="Proteomes" id="UP000615755">
    <property type="component" value="Unassembled WGS sequence"/>
</dbReference>
<reference evidence="3 4" key="1">
    <citation type="submission" date="2015-03" db="EMBL/GenBank/DDBJ databases">
        <title>Genome sequence of Pseudoalteromonas aurantia.</title>
        <authorList>
            <person name="Xie B.-B."/>
            <person name="Rong J.-C."/>
            <person name="Qin Q.-L."/>
            <person name="Zhang Y.-Z."/>
        </authorList>
    </citation>
    <scope>NUCLEOTIDE SEQUENCE [LARGE SCALE GENOMIC DNA]</scope>
    <source>
        <strain evidence="3 4">208</strain>
    </source>
</reference>
<dbReference type="RefSeq" id="WP_192505994.1">
    <property type="nucleotide sequence ID" value="NZ_AQGV01000009.1"/>
</dbReference>
<dbReference type="SMART" id="SM00530">
    <property type="entry name" value="HTH_XRE"/>
    <property type="match status" value="1"/>
</dbReference>
<feature type="domain" description="HTH cro/C1-type" evidence="2">
    <location>
        <begin position="7"/>
        <end position="61"/>
    </location>
</feature>
<protein>
    <recommendedName>
        <fullName evidence="2">HTH cro/C1-type domain-containing protein</fullName>
    </recommendedName>
</protein>
<gene>
    <name evidence="3" type="ORF">PAUR_a3480</name>
</gene>
<dbReference type="Pfam" id="PF12844">
    <property type="entry name" value="HTH_19"/>
    <property type="match status" value="1"/>
</dbReference>
<keyword evidence="4" id="KW-1185">Reference proteome</keyword>
<feature type="transmembrane region" description="Helical" evidence="1">
    <location>
        <begin position="123"/>
        <end position="140"/>
    </location>
</feature>
<accession>A0ABR9E647</accession>
<name>A0ABR9E647_9GAMM</name>
<feature type="transmembrane region" description="Helical" evidence="1">
    <location>
        <begin position="98"/>
        <end position="116"/>
    </location>
</feature>
<feature type="transmembrane region" description="Helical" evidence="1">
    <location>
        <begin position="240"/>
        <end position="258"/>
    </location>
</feature>
<comment type="caution">
    <text evidence="3">The sequence shown here is derived from an EMBL/GenBank/DDBJ whole genome shotgun (WGS) entry which is preliminary data.</text>
</comment>
<dbReference type="SUPFAM" id="SSF47413">
    <property type="entry name" value="lambda repressor-like DNA-binding domains"/>
    <property type="match status" value="1"/>
</dbReference>
<dbReference type="InterPro" id="IPR001387">
    <property type="entry name" value="Cro/C1-type_HTH"/>
</dbReference>
<keyword evidence="1" id="KW-0812">Transmembrane</keyword>
<evidence type="ECO:0000259" key="2">
    <source>
        <dbReference type="PROSITE" id="PS50943"/>
    </source>
</evidence>
<proteinExistence type="predicted"/>
<organism evidence="3 4">
    <name type="scientific">Pseudoalteromonas aurantia 208</name>
    <dbReference type="NCBI Taxonomy" id="1314867"/>
    <lineage>
        <taxon>Bacteria</taxon>
        <taxon>Pseudomonadati</taxon>
        <taxon>Pseudomonadota</taxon>
        <taxon>Gammaproteobacteria</taxon>
        <taxon>Alteromonadales</taxon>
        <taxon>Pseudoalteromonadaceae</taxon>
        <taxon>Pseudoalteromonas</taxon>
    </lineage>
</organism>
<keyword evidence="1" id="KW-1133">Transmembrane helix</keyword>
<sequence>MIDGDDLRAMRINAGISQQGMSKKLKCDRKTIHNYEIGVSDIPSSRLFQWLTFCKLDLSILLNQVKAVRGEASKNGQSKLLDIMSVILLFSPLWNETVVTPLYLLLLSACVIYGVYKKNINITHIAGFIFILTAISYITFETGLINNVTPSDNKLLQGTLIYGFQLLVSFTTVCILVFRVQLSRLISKSNNVALTHFDGIFHWLYIYASVIYLLGLLENVAWSHFELKSWTLIYDNFEGLIYIGWALCCGALLAMMISSTNSNCCNDKQTTGNE</sequence>
<evidence type="ECO:0000313" key="4">
    <source>
        <dbReference type="Proteomes" id="UP000615755"/>
    </source>
</evidence>
<feature type="transmembrane region" description="Helical" evidence="1">
    <location>
        <begin position="160"/>
        <end position="180"/>
    </location>
</feature>
<evidence type="ECO:0000313" key="3">
    <source>
        <dbReference type="EMBL" id="MBE0366465.1"/>
    </source>
</evidence>